<gene>
    <name evidence="1" type="ORF">LCGC14_1449540</name>
</gene>
<name>A0A0F9K4J4_9ZZZZ</name>
<sequence length="51" mass="5901">MKVKAFKVDFRELADPEKNPGFKLSPESILRNRKIRKMKINRVDGGEENGI</sequence>
<comment type="caution">
    <text evidence="1">The sequence shown here is derived from an EMBL/GenBank/DDBJ whole genome shotgun (WGS) entry which is preliminary data.</text>
</comment>
<reference evidence="1" key="1">
    <citation type="journal article" date="2015" name="Nature">
        <title>Complex archaea that bridge the gap between prokaryotes and eukaryotes.</title>
        <authorList>
            <person name="Spang A."/>
            <person name="Saw J.H."/>
            <person name="Jorgensen S.L."/>
            <person name="Zaremba-Niedzwiedzka K."/>
            <person name="Martijn J."/>
            <person name="Lind A.E."/>
            <person name="van Eijk R."/>
            <person name="Schleper C."/>
            <person name="Guy L."/>
            <person name="Ettema T.J."/>
        </authorList>
    </citation>
    <scope>NUCLEOTIDE SEQUENCE</scope>
</reference>
<proteinExistence type="predicted"/>
<evidence type="ECO:0000313" key="1">
    <source>
        <dbReference type="EMBL" id="KKM69566.1"/>
    </source>
</evidence>
<dbReference type="EMBL" id="LAZR01009966">
    <property type="protein sequence ID" value="KKM69566.1"/>
    <property type="molecule type" value="Genomic_DNA"/>
</dbReference>
<organism evidence="1">
    <name type="scientific">marine sediment metagenome</name>
    <dbReference type="NCBI Taxonomy" id="412755"/>
    <lineage>
        <taxon>unclassified sequences</taxon>
        <taxon>metagenomes</taxon>
        <taxon>ecological metagenomes</taxon>
    </lineage>
</organism>
<accession>A0A0F9K4J4</accession>
<dbReference type="AlphaFoldDB" id="A0A0F9K4J4"/>
<protein>
    <submittedName>
        <fullName evidence="1">Uncharacterized protein</fullName>
    </submittedName>
</protein>